<proteinExistence type="predicted"/>
<gene>
    <name evidence="1" type="ORF">LTR37_015249</name>
</gene>
<dbReference type="Proteomes" id="UP001281147">
    <property type="component" value="Unassembled WGS sequence"/>
</dbReference>
<dbReference type="EMBL" id="JAUTXU010000168">
    <property type="protein sequence ID" value="KAK3701827.1"/>
    <property type="molecule type" value="Genomic_DNA"/>
</dbReference>
<evidence type="ECO:0000313" key="1">
    <source>
        <dbReference type="EMBL" id="KAK3701827.1"/>
    </source>
</evidence>
<protein>
    <submittedName>
        <fullName evidence="1">Uncharacterized protein</fullName>
    </submittedName>
</protein>
<comment type="caution">
    <text evidence="1">The sequence shown here is derived from an EMBL/GenBank/DDBJ whole genome shotgun (WGS) entry which is preliminary data.</text>
</comment>
<organism evidence="1 2">
    <name type="scientific">Vermiconidia calcicola</name>
    <dbReference type="NCBI Taxonomy" id="1690605"/>
    <lineage>
        <taxon>Eukaryota</taxon>
        <taxon>Fungi</taxon>
        <taxon>Dikarya</taxon>
        <taxon>Ascomycota</taxon>
        <taxon>Pezizomycotina</taxon>
        <taxon>Dothideomycetes</taxon>
        <taxon>Dothideomycetidae</taxon>
        <taxon>Mycosphaerellales</taxon>
        <taxon>Extremaceae</taxon>
        <taxon>Vermiconidia</taxon>
    </lineage>
</organism>
<sequence>MTRKTPHKREPFKVLILGGSYAGLAAALNLTDLCEGRPSRAGFEAPVPGLAVPFEITIVDERDGYCSPLALVEAEYADKAWKKFSDIPSLQHRHIHCIQGSVIAVDCEKMCASIKPHKSGSAIEHKYDYLIAATGLRRVWPTVPQSLTRDEYLNEARGHIDLVRDAEHGVVVIGGGAVGIEMAAETKLVYPNTQVTLIHSRERLLSAEPLPDDFKDQTLKLLREGGVEVIMGKRVIEISPGHSRTTLKLSDGTELRASHVISAISKPTSTTMYLPKSVLDSEDLVRITPSLHFANSDRHLAIGDIAAWSGIKRCGGAMHMGHFAAINIHQHMLHGVGLIEQVEYKTLSEFPPAIGLALGDTAIGWWAEGGIQSGPKFLELMFGTDLGWSICWNHLGLGKGVES</sequence>
<reference evidence="1" key="1">
    <citation type="submission" date="2023-07" db="EMBL/GenBank/DDBJ databases">
        <title>Black Yeasts Isolated from many extreme environments.</title>
        <authorList>
            <person name="Coleine C."/>
            <person name="Stajich J.E."/>
            <person name="Selbmann L."/>
        </authorList>
    </citation>
    <scope>NUCLEOTIDE SEQUENCE</scope>
    <source>
        <strain evidence="1">CCFEE 5714</strain>
    </source>
</reference>
<name>A0ACC3MSC7_9PEZI</name>
<accession>A0ACC3MSC7</accession>
<evidence type="ECO:0000313" key="2">
    <source>
        <dbReference type="Proteomes" id="UP001281147"/>
    </source>
</evidence>
<keyword evidence="2" id="KW-1185">Reference proteome</keyword>